<keyword evidence="2" id="KW-1185">Reference proteome</keyword>
<sequence>MFGIHTEKSIDEMNSMASQAVTCVYYRHQTGERTKPNVQLSFVNGAWVDLRFHLKPSFQKVVRCIDCATAREVSLVN</sequence>
<dbReference type="AlphaFoldDB" id="A0A8X8D659"/>
<proteinExistence type="predicted"/>
<comment type="caution">
    <text evidence="1">The sequence shown here is derived from an EMBL/GenBank/DDBJ whole genome shotgun (WGS) entry which is preliminary data.</text>
</comment>
<name>A0A8X8D659_POPTO</name>
<protein>
    <submittedName>
        <fullName evidence="1">Uncharacterized protein</fullName>
    </submittedName>
</protein>
<organism evidence="1 2">
    <name type="scientific">Populus tomentosa</name>
    <name type="common">Chinese white poplar</name>
    <dbReference type="NCBI Taxonomy" id="118781"/>
    <lineage>
        <taxon>Eukaryota</taxon>
        <taxon>Viridiplantae</taxon>
        <taxon>Streptophyta</taxon>
        <taxon>Embryophyta</taxon>
        <taxon>Tracheophyta</taxon>
        <taxon>Spermatophyta</taxon>
        <taxon>Magnoliopsida</taxon>
        <taxon>eudicotyledons</taxon>
        <taxon>Gunneridae</taxon>
        <taxon>Pentapetalae</taxon>
        <taxon>rosids</taxon>
        <taxon>fabids</taxon>
        <taxon>Malpighiales</taxon>
        <taxon>Salicaceae</taxon>
        <taxon>Saliceae</taxon>
        <taxon>Populus</taxon>
    </lineage>
</organism>
<evidence type="ECO:0000313" key="1">
    <source>
        <dbReference type="EMBL" id="KAG6779270.1"/>
    </source>
</evidence>
<evidence type="ECO:0000313" key="2">
    <source>
        <dbReference type="Proteomes" id="UP000886885"/>
    </source>
</evidence>
<reference evidence="1" key="1">
    <citation type="journal article" date="2020" name="bioRxiv">
        <title>Hybrid origin of Populus tomentosa Carr. identified through genome sequencing and phylogenomic analysis.</title>
        <authorList>
            <person name="An X."/>
            <person name="Gao K."/>
            <person name="Chen Z."/>
            <person name="Li J."/>
            <person name="Yang X."/>
            <person name="Yang X."/>
            <person name="Zhou J."/>
            <person name="Guo T."/>
            <person name="Zhao T."/>
            <person name="Huang S."/>
            <person name="Miao D."/>
            <person name="Khan W.U."/>
            <person name="Rao P."/>
            <person name="Ye M."/>
            <person name="Lei B."/>
            <person name="Liao W."/>
            <person name="Wang J."/>
            <person name="Ji L."/>
            <person name="Li Y."/>
            <person name="Guo B."/>
            <person name="Mustafa N.S."/>
            <person name="Li S."/>
            <person name="Yun Q."/>
            <person name="Keller S.R."/>
            <person name="Mao J."/>
            <person name="Zhang R."/>
            <person name="Strauss S.H."/>
        </authorList>
    </citation>
    <scope>NUCLEOTIDE SEQUENCE</scope>
    <source>
        <strain evidence="1">GM15</strain>
        <tissue evidence="1">Leaf</tissue>
    </source>
</reference>
<dbReference type="EMBL" id="JAAWWB010000007">
    <property type="protein sequence ID" value="KAG6779270.1"/>
    <property type="molecule type" value="Genomic_DNA"/>
</dbReference>
<dbReference type="Proteomes" id="UP000886885">
    <property type="component" value="Chromosome 4A"/>
</dbReference>
<gene>
    <name evidence="1" type="ORF">POTOM_015643</name>
</gene>
<dbReference type="OrthoDB" id="1063785at2759"/>
<accession>A0A8X8D659</accession>